<feature type="chain" id="PRO_5021700305" evidence="1">
    <location>
        <begin position="31"/>
        <end position="294"/>
    </location>
</feature>
<keyword evidence="4" id="KW-1185">Reference proteome</keyword>
<dbReference type="EMBL" id="CP036272">
    <property type="protein sequence ID" value="QDT60055.1"/>
    <property type="molecule type" value="Genomic_DNA"/>
</dbReference>
<dbReference type="RefSeq" id="WP_145272306.1">
    <property type="nucleotide sequence ID" value="NZ_CP036272.1"/>
</dbReference>
<name>A0A517SV99_9BACT</name>
<evidence type="ECO:0000259" key="2">
    <source>
        <dbReference type="Pfam" id="PF06283"/>
    </source>
</evidence>
<protein>
    <submittedName>
        <fullName evidence="3">Trehalose utilization</fullName>
    </submittedName>
</protein>
<keyword evidence="1" id="KW-0732">Signal</keyword>
<dbReference type="PANTHER" id="PTHR40469:SF2">
    <property type="entry name" value="GALACTOSE-BINDING DOMAIN-LIKE SUPERFAMILY PROTEIN"/>
    <property type="match status" value="1"/>
</dbReference>
<dbReference type="OrthoDB" id="7171409at2"/>
<organism evidence="3 4">
    <name type="scientific">Stieleria bergensis</name>
    <dbReference type="NCBI Taxonomy" id="2528025"/>
    <lineage>
        <taxon>Bacteria</taxon>
        <taxon>Pseudomonadati</taxon>
        <taxon>Planctomycetota</taxon>
        <taxon>Planctomycetia</taxon>
        <taxon>Pirellulales</taxon>
        <taxon>Pirellulaceae</taxon>
        <taxon>Stieleria</taxon>
    </lineage>
</organism>
<dbReference type="AlphaFoldDB" id="A0A517SV99"/>
<dbReference type="Pfam" id="PF06283">
    <property type="entry name" value="ThuA"/>
    <property type="match status" value="1"/>
</dbReference>
<dbReference type="PANTHER" id="PTHR40469">
    <property type="entry name" value="SECRETED GLYCOSYL HYDROLASE"/>
    <property type="match status" value="1"/>
</dbReference>
<evidence type="ECO:0000256" key="1">
    <source>
        <dbReference type="SAM" id="SignalP"/>
    </source>
</evidence>
<feature type="domain" description="ThuA-like" evidence="2">
    <location>
        <begin position="38"/>
        <end position="278"/>
    </location>
</feature>
<dbReference type="SUPFAM" id="SSF52317">
    <property type="entry name" value="Class I glutamine amidotransferase-like"/>
    <property type="match status" value="1"/>
</dbReference>
<dbReference type="InterPro" id="IPR029062">
    <property type="entry name" value="Class_I_gatase-like"/>
</dbReference>
<reference evidence="3 4" key="1">
    <citation type="submission" date="2019-02" db="EMBL/GenBank/DDBJ databases">
        <title>Deep-cultivation of Planctomycetes and their phenomic and genomic characterization uncovers novel biology.</title>
        <authorList>
            <person name="Wiegand S."/>
            <person name="Jogler M."/>
            <person name="Boedeker C."/>
            <person name="Pinto D."/>
            <person name="Vollmers J."/>
            <person name="Rivas-Marin E."/>
            <person name="Kohn T."/>
            <person name="Peeters S.H."/>
            <person name="Heuer A."/>
            <person name="Rast P."/>
            <person name="Oberbeckmann S."/>
            <person name="Bunk B."/>
            <person name="Jeske O."/>
            <person name="Meyerdierks A."/>
            <person name="Storesund J.E."/>
            <person name="Kallscheuer N."/>
            <person name="Luecker S."/>
            <person name="Lage O.M."/>
            <person name="Pohl T."/>
            <person name="Merkel B.J."/>
            <person name="Hornburger P."/>
            <person name="Mueller R.-W."/>
            <person name="Bruemmer F."/>
            <person name="Labrenz M."/>
            <person name="Spormann A.M."/>
            <person name="Op den Camp H."/>
            <person name="Overmann J."/>
            <person name="Amann R."/>
            <person name="Jetten M.S.M."/>
            <person name="Mascher T."/>
            <person name="Medema M.H."/>
            <person name="Devos D.P."/>
            <person name="Kaster A.-K."/>
            <person name="Ovreas L."/>
            <person name="Rohde M."/>
            <person name="Galperin M.Y."/>
            <person name="Jogler C."/>
        </authorList>
    </citation>
    <scope>NUCLEOTIDE SEQUENCE [LARGE SCALE GENOMIC DNA]</scope>
    <source>
        <strain evidence="3 4">SV_7m_r</strain>
    </source>
</reference>
<accession>A0A517SV99</accession>
<dbReference type="Gene3D" id="3.40.50.880">
    <property type="match status" value="1"/>
</dbReference>
<dbReference type="Proteomes" id="UP000315003">
    <property type="component" value="Chromosome"/>
</dbReference>
<dbReference type="InterPro" id="IPR029010">
    <property type="entry name" value="ThuA-like"/>
</dbReference>
<evidence type="ECO:0000313" key="4">
    <source>
        <dbReference type="Proteomes" id="UP000315003"/>
    </source>
</evidence>
<evidence type="ECO:0000313" key="3">
    <source>
        <dbReference type="EMBL" id="QDT60055.1"/>
    </source>
</evidence>
<sequence length="294" mass="32281" precursor="true">MPNRFPRRLVHLFAVAAVALTALPAKSAFAADPKPLQVLLVAGGCCHDYKAQTKILKEGIEARINAEVTVVLSPSTSTGTRFEIYESDDWAKKYDVVLHDECSASVTDQPYVTRILKAHADGVPAVNLHCAMHSYRWGNFRAAVEDGADNAGWYEMLGLQSTGHGPKFPIDVSYADSKNPIAHDMQDWTTVNEELYNNIRVFSGAEVIASGKQAVPPRKKDLEKNPEAKPRVSEAVVAWTNLYGPNKTRIFSTTLGHFNETVADDRYLELVCRGLLWTTDNISADGSAAEGYGK</sequence>
<feature type="signal peptide" evidence="1">
    <location>
        <begin position="1"/>
        <end position="30"/>
    </location>
</feature>
<gene>
    <name evidence="3" type="ORF">SV7mr_25720</name>
</gene>
<proteinExistence type="predicted"/>